<dbReference type="PANTHER" id="PTHR11177">
    <property type="entry name" value="CHITINASE"/>
    <property type="match status" value="1"/>
</dbReference>
<feature type="domain" description="GH18" evidence="4">
    <location>
        <begin position="39"/>
        <end position="397"/>
    </location>
</feature>
<dbReference type="STRING" id="97331.A0A436ZZ65"/>
<evidence type="ECO:0000256" key="3">
    <source>
        <dbReference type="ARBA" id="ARBA00022669"/>
    </source>
</evidence>
<dbReference type="EMBL" id="SAEB01000007">
    <property type="protein sequence ID" value="RVD84013.1"/>
    <property type="molecule type" value="Genomic_DNA"/>
</dbReference>
<accession>A0A436ZZ65</accession>
<reference evidence="5 6" key="1">
    <citation type="submission" date="2019-01" db="EMBL/GenBank/DDBJ databases">
        <title>Intercellular communication is required for trap formation in the nematode-trapping fungus Duddingtonia flagrans.</title>
        <authorList>
            <person name="Youssar L."/>
            <person name="Wernet V."/>
            <person name="Hensel N."/>
            <person name="Hildebrandt H.-G."/>
            <person name="Fischer R."/>
        </authorList>
    </citation>
    <scope>NUCLEOTIDE SEQUENCE [LARGE SCALE GENOMIC DNA]</scope>
    <source>
        <strain evidence="5 6">CBS H-5679</strain>
    </source>
</reference>
<dbReference type="InterPro" id="IPR017853">
    <property type="entry name" value="GH"/>
</dbReference>
<dbReference type="Gene3D" id="3.20.20.80">
    <property type="entry name" value="Glycosidases"/>
    <property type="match status" value="1"/>
</dbReference>
<evidence type="ECO:0000256" key="1">
    <source>
        <dbReference type="ARBA" id="ARBA00008682"/>
    </source>
</evidence>
<evidence type="ECO:0000313" key="5">
    <source>
        <dbReference type="EMBL" id="RVD84013.1"/>
    </source>
</evidence>
<organism evidence="5 6">
    <name type="scientific">Arthrobotrys flagrans</name>
    <name type="common">Nematode-trapping fungus</name>
    <name type="synonym">Trichothecium flagrans</name>
    <dbReference type="NCBI Taxonomy" id="97331"/>
    <lineage>
        <taxon>Eukaryota</taxon>
        <taxon>Fungi</taxon>
        <taxon>Dikarya</taxon>
        <taxon>Ascomycota</taxon>
        <taxon>Pezizomycotina</taxon>
        <taxon>Orbiliomycetes</taxon>
        <taxon>Orbiliales</taxon>
        <taxon>Orbiliaceae</taxon>
        <taxon>Arthrobotrys</taxon>
    </lineage>
</organism>
<keyword evidence="3" id="KW-0147">Chitin-binding</keyword>
<dbReference type="OrthoDB" id="73875at2759"/>
<dbReference type="SMART" id="SM00636">
    <property type="entry name" value="Glyco_18"/>
    <property type="match status" value="1"/>
</dbReference>
<dbReference type="GeneID" id="93588091"/>
<dbReference type="RefSeq" id="XP_067489557.1">
    <property type="nucleotide sequence ID" value="XM_067635091.1"/>
</dbReference>
<dbReference type="GO" id="GO:0005975">
    <property type="term" value="P:carbohydrate metabolic process"/>
    <property type="evidence" value="ECO:0007669"/>
    <property type="project" value="InterPro"/>
</dbReference>
<dbReference type="VEuPathDB" id="FungiDB:DFL_005780"/>
<dbReference type="SUPFAM" id="SSF57016">
    <property type="entry name" value="Plant lectins/antimicrobial peptides"/>
    <property type="match status" value="1"/>
</dbReference>
<dbReference type="Gene3D" id="3.10.50.10">
    <property type="match status" value="1"/>
</dbReference>
<comment type="similarity">
    <text evidence="1">Belongs to the glycosyl hydrolase 18 family. Chitinase class V subfamily.</text>
</comment>
<name>A0A436ZZ65_ARTFL</name>
<dbReference type="InterPro" id="IPR029070">
    <property type="entry name" value="Chitinase_insertion_sf"/>
</dbReference>
<dbReference type="GO" id="GO:0008843">
    <property type="term" value="F:endochitinase activity"/>
    <property type="evidence" value="ECO:0007669"/>
    <property type="project" value="UniProtKB-EC"/>
</dbReference>
<dbReference type="SUPFAM" id="SSF51445">
    <property type="entry name" value="(Trans)glycosidases"/>
    <property type="match status" value="1"/>
</dbReference>
<proteinExistence type="inferred from homology"/>
<sequence>MPIERQHGFCGTTSDFCGDNCQSNCGEVSRPSGGGNVRKNVIGYYESWAATSKTCSRMQPEEVPASKMTYLNFAFAFITPDIYDIIPIPNIDPKLFSRTTALKSTYPGLKVWISVGGWTFNDNGTIWQPVFSDLASSQAKRTKFINSMIKFMTQYGFDGCDLDWEYPGAPDRGGQEADYENYVSLMKETNNAFKAHPKKFGLSFTAPTSFWYLRWFDLEKIHPNVDFINVMSYDLHGIWDSTNPIGPQVLGHTNMTEIDLALDLFWRTNVPSSKVHLGFGFYGRSFKLKNSRCSDPGCPFEGPADAGPCTDTAGILSFKEIQSLIAASGGAKPKLDTTAQVKYLTWGSGNWISYDDKTTFEAKVDFGNRRGLNGMLIWAVDQDDTQWNAIKAVTGKNVLTANEFQSIPESDLLPRDCYVTGLCGSDCAAGYIPITDKIYNANKDRLHDPDADFDPKRASAIGEVMRVIVTVDAMMEKFSWSPTIREIMGVPASKACDYGECGATDCSGMGDKTELIDGGKEYNGCGRGVSKPFCCTKKSGVKTCNWSGHGADCVEPVCRTDQIQLRTSSRGDAGGQCRWGRQRALCCNAPKGHSSFLPVDLSMVFPTLPPADYDPAYGLVLHDNTVPNPREGPFAMVIVVGPADDVSTFSKRDGSHMELFDCPIPREGDNGIHKAKAVCRGDPENCNQIFKLEGGVEGTFVKMPSHCTGNRYVRAIHLKRAEDQTLPGRLLPRDVTSEVYEFAFDFNFHLRKRDASDVSVRIDYASQYKYFESFVEGAPFRKRSEGVATVDELYEAWESLLSVHPETNVLEKRTAENWREHDARALHPRFHSTTSSNWERLWELLLLDWELTTTIDKTWDFKLEKKLFQVEKTCTFNGGSLKGEASAGMKVEGTAKVMAGASFVGKFTTSGVNFDESDINVNINIGDAFNVKGQVYTASYYIRGRLELLTFDRILEIMPVIRTRMALSGDLTTSATVNWE</sequence>
<keyword evidence="6" id="KW-1185">Reference proteome</keyword>
<dbReference type="EC" id="3.2.1.14" evidence="2"/>
<dbReference type="PANTHER" id="PTHR11177:SF397">
    <property type="entry name" value="CHITINASE"/>
    <property type="match status" value="1"/>
</dbReference>
<dbReference type="GO" id="GO:0008061">
    <property type="term" value="F:chitin binding"/>
    <property type="evidence" value="ECO:0007669"/>
    <property type="project" value="UniProtKB-KW"/>
</dbReference>
<dbReference type="InterPro" id="IPR036861">
    <property type="entry name" value="Endochitinase-like_sf"/>
</dbReference>
<dbReference type="Proteomes" id="UP000283090">
    <property type="component" value="Unassembled WGS sequence"/>
</dbReference>
<evidence type="ECO:0000313" key="6">
    <source>
        <dbReference type="Proteomes" id="UP000283090"/>
    </source>
</evidence>
<dbReference type="Pfam" id="PF00704">
    <property type="entry name" value="Glyco_hydro_18"/>
    <property type="match status" value="1"/>
</dbReference>
<dbReference type="InterPro" id="IPR011583">
    <property type="entry name" value="Chitinase_II/V-like_cat"/>
</dbReference>
<gene>
    <name evidence="5" type="ORF">DFL_005780</name>
</gene>
<dbReference type="SUPFAM" id="SSF54556">
    <property type="entry name" value="Chitinase insertion domain"/>
    <property type="match status" value="1"/>
</dbReference>
<evidence type="ECO:0000256" key="2">
    <source>
        <dbReference type="ARBA" id="ARBA00012729"/>
    </source>
</evidence>
<protein>
    <recommendedName>
        <fullName evidence="2">chitinase</fullName>
        <ecNumber evidence="2">3.2.1.14</ecNumber>
    </recommendedName>
</protein>
<dbReference type="PROSITE" id="PS51910">
    <property type="entry name" value="GH18_2"/>
    <property type="match status" value="1"/>
</dbReference>
<dbReference type="InterPro" id="IPR050314">
    <property type="entry name" value="Glycosyl_Hydrlase_18"/>
</dbReference>
<dbReference type="InterPro" id="IPR001223">
    <property type="entry name" value="Glyco_hydro18_cat"/>
</dbReference>
<evidence type="ECO:0000259" key="4">
    <source>
        <dbReference type="PROSITE" id="PS51910"/>
    </source>
</evidence>
<dbReference type="AlphaFoldDB" id="A0A436ZZ65"/>
<comment type="caution">
    <text evidence="5">The sequence shown here is derived from an EMBL/GenBank/DDBJ whole genome shotgun (WGS) entry which is preliminary data.</text>
</comment>